<keyword evidence="3" id="KW-0328">Glycosyltransferase</keyword>
<gene>
    <name evidence="7" type="ORF">H2509_14935</name>
</gene>
<dbReference type="Pfam" id="PF00535">
    <property type="entry name" value="Glycos_transf_2"/>
    <property type="match status" value="1"/>
</dbReference>
<dbReference type="GO" id="GO:0005886">
    <property type="term" value="C:plasma membrane"/>
    <property type="evidence" value="ECO:0007669"/>
    <property type="project" value="UniProtKB-SubCell"/>
</dbReference>
<dbReference type="InterPro" id="IPR001173">
    <property type="entry name" value="Glyco_trans_2-like"/>
</dbReference>
<comment type="subcellular location">
    <subcellularLocation>
        <location evidence="1">Cell membrane</location>
    </subcellularLocation>
</comment>
<organism evidence="7 8">
    <name type="scientific">Stappia albiluteola</name>
    <dbReference type="NCBI Taxonomy" id="2758565"/>
    <lineage>
        <taxon>Bacteria</taxon>
        <taxon>Pseudomonadati</taxon>
        <taxon>Pseudomonadota</taxon>
        <taxon>Alphaproteobacteria</taxon>
        <taxon>Hyphomicrobiales</taxon>
        <taxon>Stappiaceae</taxon>
        <taxon>Stappia</taxon>
    </lineage>
</organism>
<proteinExistence type="predicted"/>
<evidence type="ECO:0000256" key="1">
    <source>
        <dbReference type="ARBA" id="ARBA00004236"/>
    </source>
</evidence>
<name>A0A839AFD8_9HYPH</name>
<comment type="caution">
    <text evidence="7">The sequence shown here is derived from an EMBL/GenBank/DDBJ whole genome shotgun (WGS) entry which is preliminary data.</text>
</comment>
<evidence type="ECO:0000256" key="4">
    <source>
        <dbReference type="ARBA" id="ARBA00022679"/>
    </source>
</evidence>
<dbReference type="SUPFAM" id="SSF53448">
    <property type="entry name" value="Nucleotide-diphospho-sugar transferases"/>
    <property type="match status" value="1"/>
</dbReference>
<evidence type="ECO:0000259" key="6">
    <source>
        <dbReference type="Pfam" id="PF00535"/>
    </source>
</evidence>
<dbReference type="PANTHER" id="PTHR43646:SF2">
    <property type="entry name" value="GLYCOSYLTRANSFERASE 2-LIKE DOMAIN-CONTAINING PROTEIN"/>
    <property type="match status" value="1"/>
</dbReference>
<dbReference type="AlphaFoldDB" id="A0A839AFD8"/>
<keyword evidence="4 7" id="KW-0808">Transferase</keyword>
<keyword evidence="2" id="KW-1003">Cell membrane</keyword>
<accession>A0A839AFD8</accession>
<evidence type="ECO:0000313" key="7">
    <source>
        <dbReference type="EMBL" id="MBA5778423.1"/>
    </source>
</evidence>
<dbReference type="Proteomes" id="UP000541109">
    <property type="component" value="Unassembled WGS sequence"/>
</dbReference>
<dbReference type="PANTHER" id="PTHR43646">
    <property type="entry name" value="GLYCOSYLTRANSFERASE"/>
    <property type="match status" value="1"/>
</dbReference>
<evidence type="ECO:0000256" key="3">
    <source>
        <dbReference type="ARBA" id="ARBA00022676"/>
    </source>
</evidence>
<keyword evidence="8" id="KW-1185">Reference proteome</keyword>
<dbReference type="InterPro" id="IPR029044">
    <property type="entry name" value="Nucleotide-diphossugar_trans"/>
</dbReference>
<dbReference type="GO" id="GO:0016757">
    <property type="term" value="F:glycosyltransferase activity"/>
    <property type="evidence" value="ECO:0007669"/>
    <property type="project" value="UniProtKB-KW"/>
</dbReference>
<dbReference type="EMBL" id="JACFXV010000062">
    <property type="protein sequence ID" value="MBA5778423.1"/>
    <property type="molecule type" value="Genomic_DNA"/>
</dbReference>
<evidence type="ECO:0000256" key="2">
    <source>
        <dbReference type="ARBA" id="ARBA00022475"/>
    </source>
</evidence>
<dbReference type="Gene3D" id="3.90.550.10">
    <property type="entry name" value="Spore Coat Polysaccharide Biosynthesis Protein SpsA, Chain A"/>
    <property type="match status" value="1"/>
</dbReference>
<dbReference type="RefSeq" id="WP_182166649.1">
    <property type="nucleotide sequence ID" value="NZ_JACFXV010000062.1"/>
</dbReference>
<keyword evidence="5" id="KW-0472">Membrane</keyword>
<protein>
    <submittedName>
        <fullName evidence="7">Glycosyltransferase</fullName>
    </submittedName>
</protein>
<reference evidence="7 8" key="1">
    <citation type="submission" date="2020-07" db="EMBL/GenBank/DDBJ databases">
        <title>Stappia sp., F7233, whole genome shotgun sequencing project.</title>
        <authorList>
            <person name="Jiang S."/>
            <person name="Liu Z.W."/>
            <person name="Du Z.J."/>
        </authorList>
    </citation>
    <scope>NUCLEOTIDE SEQUENCE [LARGE SCALE GENOMIC DNA]</scope>
    <source>
        <strain evidence="7 8">F7233</strain>
    </source>
</reference>
<evidence type="ECO:0000256" key="5">
    <source>
        <dbReference type="ARBA" id="ARBA00023136"/>
    </source>
</evidence>
<evidence type="ECO:0000313" key="8">
    <source>
        <dbReference type="Proteomes" id="UP000541109"/>
    </source>
</evidence>
<sequence length="203" mass="21489">MLSVIIPTFNSEQALLRTLSALVPAAAEGVVREVVVADGGSTDGTHLIADAAGAELIEVAGSQGERLAGGADAARRGEWLMFLAPGSVLEPGWSEELRSFAERAERAGRAEECAAVFRLAVDDFGWQARLVEWRASLGCRLLALPHAGQGLVLSRAFYRGLGGVRAMASRPDRDLARRIGRRRLVQLRSAAVATCVAEAGRAA</sequence>
<feature type="domain" description="Glycosyltransferase 2-like" evidence="6">
    <location>
        <begin position="3"/>
        <end position="105"/>
    </location>
</feature>